<gene>
    <name evidence="4" type="ORF">UK23_44445</name>
</gene>
<organism evidence="4 5">
    <name type="scientific">Lentzea aerocolonigenes</name>
    <name type="common">Lechevalieria aerocolonigenes</name>
    <name type="synonym">Saccharothrix aerocolonigenes</name>
    <dbReference type="NCBI Taxonomy" id="68170"/>
    <lineage>
        <taxon>Bacteria</taxon>
        <taxon>Bacillati</taxon>
        <taxon>Actinomycetota</taxon>
        <taxon>Actinomycetes</taxon>
        <taxon>Pseudonocardiales</taxon>
        <taxon>Pseudonocardiaceae</taxon>
        <taxon>Lentzea</taxon>
    </lineage>
</organism>
<keyword evidence="2" id="KW-0012">Acyltransferase</keyword>
<accession>A0A0F0GGL9</accession>
<feature type="non-terminal residue" evidence="4">
    <location>
        <position position="267"/>
    </location>
</feature>
<dbReference type="PATRIC" id="fig|68170.10.peg.2198"/>
<evidence type="ECO:0000313" key="5">
    <source>
        <dbReference type="Proteomes" id="UP000033393"/>
    </source>
</evidence>
<dbReference type="PANTHER" id="PTHR43775:SF51">
    <property type="entry name" value="INACTIVE PHENOLPHTHIOCEROL SYNTHESIS POLYKETIDE SYNTHASE TYPE I PKS1-RELATED"/>
    <property type="match status" value="1"/>
</dbReference>
<dbReference type="Gene3D" id="3.30.70.3290">
    <property type="match status" value="1"/>
</dbReference>
<dbReference type="Pfam" id="PF00698">
    <property type="entry name" value="Acyl_transf_1"/>
    <property type="match status" value="1"/>
</dbReference>
<proteinExistence type="predicted"/>
<evidence type="ECO:0000259" key="3">
    <source>
        <dbReference type="SMART" id="SM00827"/>
    </source>
</evidence>
<dbReference type="AlphaFoldDB" id="A0A0F0GGL9"/>
<name>A0A0F0GGL9_LENAE</name>
<dbReference type="SUPFAM" id="SSF52151">
    <property type="entry name" value="FabD/lysophospholipase-like"/>
    <property type="match status" value="1"/>
</dbReference>
<evidence type="ECO:0000256" key="1">
    <source>
        <dbReference type="ARBA" id="ARBA00022679"/>
    </source>
</evidence>
<dbReference type="InterPro" id="IPR001227">
    <property type="entry name" value="Ac_transferase_dom_sf"/>
</dbReference>
<dbReference type="GO" id="GO:0004312">
    <property type="term" value="F:fatty acid synthase activity"/>
    <property type="evidence" value="ECO:0007669"/>
    <property type="project" value="TreeGrafter"/>
</dbReference>
<dbReference type="Proteomes" id="UP000033393">
    <property type="component" value="Unassembled WGS sequence"/>
</dbReference>
<keyword evidence="1" id="KW-0808">Transferase</keyword>
<evidence type="ECO:0000313" key="4">
    <source>
        <dbReference type="EMBL" id="KJK33907.1"/>
    </source>
</evidence>
<sequence length="267" mass="28794">MPLVVSARSEAALDGQVERITRASGAAKDIAYSLLSARTLFDHRAVVLDGEVVARGSVKRRPVAFLFSGQGAQRVGMGRELYEAFPVFAEALDNVLQYLDPALKEVMWGEDQEALNQTGMAQPALFAVEVALYRLVESFGVRPDHVAGHSIGEVAAAHVAGTLSLEDACQLITARAALMQMLPAGGAMVSVIASEEEVTPYLTGNVSIAAVNGPRTVVLAGEEDEVLKIAKQWKYKQLKVSHAFHSPLMEPMLEDFREAIAEITFSE</sequence>
<dbReference type="InterPro" id="IPR014043">
    <property type="entry name" value="Acyl_transferase_dom"/>
</dbReference>
<dbReference type="Gene3D" id="3.40.366.10">
    <property type="entry name" value="Malonyl-Coenzyme A Acyl Carrier Protein, domain 2"/>
    <property type="match status" value="1"/>
</dbReference>
<dbReference type="EMBL" id="JYJG01000488">
    <property type="protein sequence ID" value="KJK33907.1"/>
    <property type="molecule type" value="Genomic_DNA"/>
</dbReference>
<dbReference type="InterPro" id="IPR016036">
    <property type="entry name" value="Malonyl_transacylase_ACP-bd"/>
</dbReference>
<dbReference type="InterPro" id="IPR050091">
    <property type="entry name" value="PKS_NRPS_Biosynth_Enz"/>
</dbReference>
<dbReference type="InterPro" id="IPR016035">
    <property type="entry name" value="Acyl_Trfase/lysoPLipase"/>
</dbReference>
<keyword evidence="5" id="KW-1185">Reference proteome</keyword>
<feature type="domain" description="Malonyl-CoA:ACP transacylase (MAT)" evidence="3">
    <location>
        <begin position="66"/>
        <end position="267"/>
    </location>
</feature>
<dbReference type="SMART" id="SM00827">
    <property type="entry name" value="PKS_AT"/>
    <property type="match status" value="1"/>
</dbReference>
<dbReference type="GO" id="GO:0006633">
    <property type="term" value="P:fatty acid biosynthetic process"/>
    <property type="evidence" value="ECO:0007669"/>
    <property type="project" value="TreeGrafter"/>
</dbReference>
<protein>
    <recommendedName>
        <fullName evidence="3">Malonyl-CoA:ACP transacylase (MAT) domain-containing protein</fullName>
    </recommendedName>
</protein>
<dbReference type="PANTHER" id="PTHR43775">
    <property type="entry name" value="FATTY ACID SYNTHASE"/>
    <property type="match status" value="1"/>
</dbReference>
<dbReference type="SUPFAM" id="SSF55048">
    <property type="entry name" value="Probable ACP-binding domain of malonyl-CoA ACP transacylase"/>
    <property type="match status" value="1"/>
</dbReference>
<evidence type="ECO:0000256" key="2">
    <source>
        <dbReference type="ARBA" id="ARBA00023315"/>
    </source>
</evidence>
<comment type="caution">
    <text evidence="4">The sequence shown here is derived from an EMBL/GenBank/DDBJ whole genome shotgun (WGS) entry which is preliminary data.</text>
</comment>
<reference evidence="4 5" key="1">
    <citation type="submission" date="2015-02" db="EMBL/GenBank/DDBJ databases">
        <authorList>
            <person name="Ju K.-S."/>
            <person name="Doroghazi J.R."/>
            <person name="Metcalf W."/>
        </authorList>
    </citation>
    <scope>NUCLEOTIDE SEQUENCE [LARGE SCALE GENOMIC DNA]</scope>
    <source>
        <strain evidence="4 5">NRRL B-16140</strain>
    </source>
</reference>